<evidence type="ECO:0000256" key="5">
    <source>
        <dbReference type="SAM" id="MobiDB-lite"/>
    </source>
</evidence>
<keyword evidence="3 4" id="KW-0195">Cyclin</keyword>
<dbReference type="GO" id="GO:0016538">
    <property type="term" value="F:cyclin-dependent protein serine/threonine kinase regulator activity"/>
    <property type="evidence" value="ECO:0007669"/>
    <property type="project" value="InterPro"/>
</dbReference>
<sequence>MSDASSSNTDWESQWLFTEEELLQTPSVLDGISPETEREQRSKGCNFITQLGIQLKLPQLTLATASTYLHRFYMQNSLKRHHYYETAATALFLATKVEENMRKFGEIVAACVRAAQKNLKMEVHRDDKEFWRWKDCILNKEEYLLESICFDVTVEVPYNHLLNYTAKLGVQTRPLMRTAWTFLNDAQLTMLCILYPPRTIAAAALYCAAKHCNIEFPDQDGKPWWEIIGVKIKEIKKCCNYMALVYENNPLRGEDRPKYVTTPEGGPETTKTRQRAQSVGSPLPPSGSSAGKRPRDSTDILDSTEDSSLDRKRPKMEEMRNGGDPPPGGTKEKEEDEPQPAKGENPDLEEGEVDD</sequence>
<dbReference type="InterPro" id="IPR013763">
    <property type="entry name" value="Cyclin-like_dom"/>
</dbReference>
<dbReference type="Gene3D" id="1.10.472.10">
    <property type="entry name" value="Cyclin-like"/>
    <property type="match status" value="2"/>
</dbReference>
<name>A0A5J5FBB4_9PEZI</name>
<keyword evidence="9" id="KW-1185">Reference proteome</keyword>
<organism evidence="8 9">
    <name type="scientific">Sphaerosporella brunnea</name>
    <dbReference type="NCBI Taxonomy" id="1250544"/>
    <lineage>
        <taxon>Eukaryota</taxon>
        <taxon>Fungi</taxon>
        <taxon>Dikarya</taxon>
        <taxon>Ascomycota</taxon>
        <taxon>Pezizomycotina</taxon>
        <taxon>Pezizomycetes</taxon>
        <taxon>Pezizales</taxon>
        <taxon>Pyronemataceae</taxon>
        <taxon>Sphaerosporella</taxon>
    </lineage>
</organism>
<protein>
    <recommendedName>
        <fullName evidence="2">RNA polymerase II holoenzyme cyclin-like subunit</fullName>
    </recommendedName>
</protein>
<dbReference type="AlphaFoldDB" id="A0A5J5FBB4"/>
<dbReference type="SMART" id="SM01332">
    <property type="entry name" value="Cyclin_C"/>
    <property type="match status" value="1"/>
</dbReference>
<evidence type="ECO:0000313" key="8">
    <source>
        <dbReference type="EMBL" id="KAA8914278.1"/>
    </source>
</evidence>
<dbReference type="PANTHER" id="PTHR10026">
    <property type="entry name" value="CYCLIN"/>
    <property type="match status" value="1"/>
</dbReference>
<dbReference type="Pfam" id="PF00134">
    <property type="entry name" value="Cyclin_N"/>
    <property type="match status" value="1"/>
</dbReference>
<evidence type="ECO:0000256" key="1">
    <source>
        <dbReference type="ARBA" id="ARBA00008638"/>
    </source>
</evidence>
<feature type="domain" description="Cyclin C-terminal" evidence="7">
    <location>
        <begin position="156"/>
        <end position="286"/>
    </location>
</feature>
<comment type="caution">
    <text evidence="8">The sequence shown here is derived from an EMBL/GenBank/DDBJ whole genome shotgun (WGS) entry which is preliminary data.</text>
</comment>
<dbReference type="EMBL" id="VXIS01000007">
    <property type="protein sequence ID" value="KAA8914278.1"/>
    <property type="molecule type" value="Genomic_DNA"/>
</dbReference>
<dbReference type="InterPro" id="IPR036915">
    <property type="entry name" value="Cyclin-like_sf"/>
</dbReference>
<feature type="domain" description="Cyclin-like" evidence="6">
    <location>
        <begin position="159"/>
        <end position="244"/>
    </location>
</feature>
<dbReference type="SMART" id="SM00385">
    <property type="entry name" value="CYCLIN"/>
    <property type="match status" value="2"/>
</dbReference>
<feature type="domain" description="Cyclin-like" evidence="6">
    <location>
        <begin position="46"/>
        <end position="146"/>
    </location>
</feature>
<feature type="compositionally biased region" description="Low complexity" evidence="5">
    <location>
        <begin position="278"/>
        <end position="291"/>
    </location>
</feature>
<dbReference type="CDD" id="cd20545">
    <property type="entry name" value="CYCLIN_SpCG1C-like_rpt1"/>
    <property type="match status" value="1"/>
</dbReference>
<evidence type="ECO:0000259" key="7">
    <source>
        <dbReference type="SMART" id="SM01332"/>
    </source>
</evidence>
<dbReference type="InterPro" id="IPR006671">
    <property type="entry name" value="Cyclin_N"/>
</dbReference>
<gene>
    <name evidence="8" type="ORF">FN846DRAFT_771296</name>
</gene>
<dbReference type="InterPro" id="IPR043198">
    <property type="entry name" value="Cyclin/Ssn8"/>
</dbReference>
<evidence type="ECO:0000256" key="3">
    <source>
        <dbReference type="ARBA" id="ARBA00023127"/>
    </source>
</evidence>
<accession>A0A5J5FBB4</accession>
<dbReference type="InParanoid" id="A0A5J5FBB4"/>
<dbReference type="CDD" id="cd20546">
    <property type="entry name" value="CYCLIN_SpCG1C_ScCTK2-like_rpt2"/>
    <property type="match status" value="1"/>
</dbReference>
<evidence type="ECO:0000256" key="2">
    <source>
        <dbReference type="ARBA" id="ARBA00014912"/>
    </source>
</evidence>
<evidence type="ECO:0000256" key="4">
    <source>
        <dbReference type="RuleBase" id="RU000383"/>
    </source>
</evidence>
<dbReference type="InterPro" id="IPR004367">
    <property type="entry name" value="Cyclin_C-dom"/>
</dbReference>
<feature type="compositionally biased region" description="Acidic residues" evidence="5">
    <location>
        <begin position="346"/>
        <end position="355"/>
    </location>
</feature>
<comment type="similarity">
    <text evidence="1">Belongs to the cyclin family. Cyclin C subfamily.</text>
</comment>
<feature type="region of interest" description="Disordered" evidence="5">
    <location>
        <begin position="252"/>
        <end position="355"/>
    </location>
</feature>
<dbReference type="PIRSF" id="PIRSF036580">
    <property type="entry name" value="Cyclin_L"/>
    <property type="match status" value="1"/>
</dbReference>
<dbReference type="GO" id="GO:0006357">
    <property type="term" value="P:regulation of transcription by RNA polymerase II"/>
    <property type="evidence" value="ECO:0007669"/>
    <property type="project" value="InterPro"/>
</dbReference>
<evidence type="ECO:0000313" key="9">
    <source>
        <dbReference type="Proteomes" id="UP000326924"/>
    </source>
</evidence>
<dbReference type="OrthoDB" id="25002at2759"/>
<feature type="compositionally biased region" description="Basic and acidic residues" evidence="5">
    <location>
        <begin position="308"/>
        <end position="321"/>
    </location>
</feature>
<reference evidence="8 9" key="1">
    <citation type="submission" date="2019-09" db="EMBL/GenBank/DDBJ databases">
        <title>Draft genome of the ectomycorrhizal ascomycete Sphaerosporella brunnea.</title>
        <authorList>
            <consortium name="DOE Joint Genome Institute"/>
            <person name="Benucci G.M."/>
            <person name="Marozzi G."/>
            <person name="Antonielli L."/>
            <person name="Sanchez S."/>
            <person name="Marco P."/>
            <person name="Wang X."/>
            <person name="Falini L.B."/>
            <person name="Barry K."/>
            <person name="Haridas S."/>
            <person name="Lipzen A."/>
            <person name="Labutti K."/>
            <person name="Grigoriev I.V."/>
            <person name="Murat C."/>
            <person name="Martin F."/>
            <person name="Albertini E."/>
            <person name="Donnini D."/>
            <person name="Bonito G."/>
        </authorList>
    </citation>
    <scope>NUCLEOTIDE SEQUENCE [LARGE SCALE GENOMIC DNA]</scope>
    <source>
        <strain evidence="8 9">Sb_GMNB300</strain>
    </source>
</reference>
<evidence type="ECO:0000259" key="6">
    <source>
        <dbReference type="SMART" id="SM00385"/>
    </source>
</evidence>
<proteinExistence type="inferred from homology"/>
<dbReference type="Proteomes" id="UP000326924">
    <property type="component" value="Unassembled WGS sequence"/>
</dbReference>
<dbReference type="SUPFAM" id="SSF47954">
    <property type="entry name" value="Cyclin-like"/>
    <property type="match status" value="2"/>
</dbReference>